<gene>
    <name evidence="4" type="ORF">SVUK_LOCUS6243</name>
</gene>
<keyword evidence="1" id="KW-0653">Protein transport</keyword>
<accession>A0A3P7KK10</accession>
<dbReference type="OrthoDB" id="10038397at2759"/>
<dbReference type="GO" id="GO:0017038">
    <property type="term" value="P:protein import"/>
    <property type="evidence" value="ECO:0007669"/>
    <property type="project" value="InterPro"/>
</dbReference>
<dbReference type="Pfam" id="PF07517">
    <property type="entry name" value="SecA_DEAD"/>
    <property type="match status" value="1"/>
</dbReference>
<dbReference type="Proteomes" id="UP000270094">
    <property type="component" value="Unassembled WGS sequence"/>
</dbReference>
<dbReference type="PANTHER" id="PTHR30612">
    <property type="entry name" value="SECA INNER MEMBRANE COMPONENT OF SEC PROTEIN SECRETION SYSTEM"/>
    <property type="match status" value="1"/>
</dbReference>
<dbReference type="GO" id="GO:0006886">
    <property type="term" value="P:intracellular protein transport"/>
    <property type="evidence" value="ECO:0007669"/>
    <property type="project" value="InterPro"/>
</dbReference>
<evidence type="ECO:0000313" key="4">
    <source>
        <dbReference type="EMBL" id="VDM71245.1"/>
    </source>
</evidence>
<dbReference type="SUPFAM" id="SSF81767">
    <property type="entry name" value="Pre-protein crosslinking domain of SecA"/>
    <property type="match status" value="1"/>
</dbReference>
<organism evidence="4 5">
    <name type="scientific">Strongylus vulgaris</name>
    <name type="common">Blood worm</name>
    <dbReference type="NCBI Taxonomy" id="40348"/>
    <lineage>
        <taxon>Eukaryota</taxon>
        <taxon>Metazoa</taxon>
        <taxon>Ecdysozoa</taxon>
        <taxon>Nematoda</taxon>
        <taxon>Chromadorea</taxon>
        <taxon>Rhabditida</taxon>
        <taxon>Rhabditina</taxon>
        <taxon>Rhabditomorpha</taxon>
        <taxon>Strongyloidea</taxon>
        <taxon>Strongylidae</taxon>
        <taxon>Strongylus</taxon>
    </lineage>
</organism>
<dbReference type="GO" id="GO:0005524">
    <property type="term" value="F:ATP binding"/>
    <property type="evidence" value="ECO:0007669"/>
    <property type="project" value="InterPro"/>
</dbReference>
<dbReference type="Gene3D" id="3.90.1440.10">
    <property type="entry name" value="SecA, preprotein cross-linking domain"/>
    <property type="match status" value="1"/>
</dbReference>
<dbReference type="PRINTS" id="PR00906">
    <property type="entry name" value="SECA"/>
</dbReference>
<dbReference type="InterPro" id="IPR000185">
    <property type="entry name" value="SecA"/>
</dbReference>
<protein>
    <recommendedName>
        <fullName evidence="3">SecA family profile domain-containing protein</fullName>
    </recommendedName>
</protein>
<evidence type="ECO:0000313" key="5">
    <source>
        <dbReference type="Proteomes" id="UP000270094"/>
    </source>
</evidence>
<dbReference type="EMBL" id="UYYB01019496">
    <property type="protein sequence ID" value="VDM71245.1"/>
    <property type="molecule type" value="Genomic_DNA"/>
</dbReference>
<feature type="non-terminal residue" evidence="4">
    <location>
        <position position="434"/>
    </location>
</feature>
<feature type="domain" description="SecA family profile" evidence="3">
    <location>
        <begin position="1"/>
        <end position="434"/>
    </location>
</feature>
<dbReference type="Gene3D" id="3.40.50.300">
    <property type="entry name" value="P-loop containing nucleotide triphosphate hydrolases"/>
    <property type="match status" value="1"/>
</dbReference>
<dbReference type="AlphaFoldDB" id="A0A3P7KK10"/>
<keyword evidence="2" id="KW-0811">Translocation</keyword>
<reference evidence="4 5" key="1">
    <citation type="submission" date="2018-11" db="EMBL/GenBank/DDBJ databases">
        <authorList>
            <consortium name="Pathogen Informatics"/>
        </authorList>
    </citation>
    <scope>NUCLEOTIDE SEQUENCE [LARGE SCALE GENOMIC DNA]</scope>
</reference>
<dbReference type="InterPro" id="IPR014018">
    <property type="entry name" value="SecA_motor_DEAD"/>
</dbReference>
<dbReference type="SUPFAM" id="SSF52540">
    <property type="entry name" value="P-loop containing nucleoside triphosphate hydrolases"/>
    <property type="match status" value="1"/>
</dbReference>
<sequence>MRDIYKSFGITVSHNCDEDVDKRKNAYKCNVVYGDITRFERDYLLHNFYKRNILGSRVRRNVIVDEVDSMLLDNGSNMLYLSHNIPGLELLESLFVFIHKHVNMPTFAGGEQFSSQELRKKVLMDMCGLITKKDVGGLVDDDRKNSDIGVIWRLLLKNSIINEDGVVGLPDAADIKSLAKELRNECGTNLAGRVLAMITIVLNRTKEITMPRYLRNFALAHLDEFIDSAQKAMFLKPNDEYVVDLDHTGTSGDLQPLVTIIDRGTGTDLTSSQWSGGLHQFLQLKHGCRLSPLSLKAVFVSNVSYLKGYTRLNGFSGTLGSKEESRSLITLYNADLVRIPTWKAKAFNENAPVLAATVQEWIKEIYNETCDQVLALRSVLIICRSIADVEILHEGLLHSYEAEQKSEKANLKETFENITVYKREFDEFDFSTTG</sequence>
<dbReference type="PANTHER" id="PTHR30612:SF0">
    <property type="entry name" value="CHLOROPLAST PROTEIN-TRANSPORTING ATPASE"/>
    <property type="match status" value="1"/>
</dbReference>
<keyword evidence="1" id="KW-0813">Transport</keyword>
<dbReference type="PROSITE" id="PS51196">
    <property type="entry name" value="SECA_MOTOR_DEAD"/>
    <property type="match status" value="1"/>
</dbReference>
<dbReference type="GO" id="GO:0006605">
    <property type="term" value="P:protein targeting"/>
    <property type="evidence" value="ECO:0007669"/>
    <property type="project" value="InterPro"/>
</dbReference>
<evidence type="ECO:0000256" key="1">
    <source>
        <dbReference type="ARBA" id="ARBA00022927"/>
    </source>
</evidence>
<dbReference type="GO" id="GO:0016020">
    <property type="term" value="C:membrane"/>
    <property type="evidence" value="ECO:0007669"/>
    <property type="project" value="InterPro"/>
</dbReference>
<proteinExistence type="predicted"/>
<name>A0A3P7KK10_STRVU</name>
<dbReference type="InterPro" id="IPR011115">
    <property type="entry name" value="SecA_DEAD"/>
</dbReference>
<evidence type="ECO:0000256" key="2">
    <source>
        <dbReference type="ARBA" id="ARBA00023010"/>
    </source>
</evidence>
<dbReference type="InterPro" id="IPR036670">
    <property type="entry name" value="SecA_X-link_sf"/>
</dbReference>
<dbReference type="InterPro" id="IPR027417">
    <property type="entry name" value="P-loop_NTPase"/>
</dbReference>
<evidence type="ECO:0000259" key="3">
    <source>
        <dbReference type="PROSITE" id="PS51196"/>
    </source>
</evidence>
<keyword evidence="5" id="KW-1185">Reference proteome</keyword>